<dbReference type="Proteomes" id="UP000276133">
    <property type="component" value="Unassembled WGS sequence"/>
</dbReference>
<comment type="subcellular location">
    <subcellularLocation>
        <location evidence="2">Cytoplasm</location>
    </subcellularLocation>
    <subcellularLocation>
        <location evidence="1">Mitochondrion matrix</location>
    </subcellularLocation>
</comment>
<evidence type="ECO:0000259" key="22">
    <source>
        <dbReference type="Pfam" id="PF01467"/>
    </source>
</evidence>
<keyword evidence="7 23" id="KW-0808">Transferase</keyword>
<dbReference type="OrthoDB" id="330671at2759"/>
<comment type="catalytic activity">
    <reaction evidence="15">
        <text>3'-dephospho-CoA + ATP = ADP + CoA + H(+)</text>
        <dbReference type="Rhea" id="RHEA:18245"/>
        <dbReference type="ChEBI" id="CHEBI:15378"/>
        <dbReference type="ChEBI" id="CHEBI:30616"/>
        <dbReference type="ChEBI" id="CHEBI:57287"/>
        <dbReference type="ChEBI" id="CHEBI:57328"/>
        <dbReference type="ChEBI" id="CHEBI:456216"/>
        <dbReference type="EC" id="2.7.1.24"/>
    </reaction>
    <physiologicalReaction direction="left-to-right" evidence="15">
        <dbReference type="Rhea" id="RHEA:18246"/>
    </physiologicalReaction>
</comment>
<keyword evidence="12" id="KW-0496">Mitochondrion</keyword>
<evidence type="ECO:0000256" key="12">
    <source>
        <dbReference type="ARBA" id="ARBA00023128"/>
    </source>
</evidence>
<comment type="pathway">
    <text evidence="17">Cofactor biosynthesis; coenzyme A biosynthesis; CoA from (R)-pantothenate: step 4/5.</text>
</comment>
<evidence type="ECO:0000256" key="9">
    <source>
        <dbReference type="ARBA" id="ARBA00022741"/>
    </source>
</evidence>
<dbReference type="CDD" id="cd02022">
    <property type="entry name" value="DPCK"/>
    <property type="match status" value="1"/>
</dbReference>
<dbReference type="GO" id="GO:0015937">
    <property type="term" value="P:coenzyme A biosynthetic process"/>
    <property type="evidence" value="ECO:0007669"/>
    <property type="project" value="InterPro"/>
</dbReference>
<evidence type="ECO:0000256" key="20">
    <source>
        <dbReference type="ARBA" id="ARBA00066359"/>
    </source>
</evidence>
<dbReference type="Gene3D" id="3.40.50.300">
    <property type="entry name" value="P-loop containing nucleotide triphosphate hydrolases"/>
    <property type="match status" value="1"/>
</dbReference>
<evidence type="ECO:0000256" key="4">
    <source>
        <dbReference type="ARBA" id="ARBA00012392"/>
    </source>
</evidence>
<evidence type="ECO:0000256" key="2">
    <source>
        <dbReference type="ARBA" id="ARBA00004496"/>
    </source>
</evidence>
<comment type="similarity">
    <text evidence="19">In the central section; belongs to the eukaryotic CoaD family.</text>
</comment>
<keyword evidence="10" id="KW-0418">Kinase</keyword>
<dbReference type="InterPro" id="IPR004821">
    <property type="entry name" value="Cyt_trans-like"/>
</dbReference>
<keyword evidence="6" id="KW-0597">Phosphoprotein</keyword>
<protein>
    <recommendedName>
        <fullName evidence="21">Bifunctional coenzyme A synthase</fullName>
        <ecNumber evidence="20">2.7.1.24</ecNumber>
        <ecNumber evidence="4">2.7.7.3</ecNumber>
    </recommendedName>
</protein>
<evidence type="ECO:0000256" key="17">
    <source>
        <dbReference type="ARBA" id="ARBA00060565"/>
    </source>
</evidence>
<evidence type="ECO:0000256" key="15">
    <source>
        <dbReference type="ARBA" id="ARBA00051912"/>
    </source>
</evidence>
<dbReference type="InterPro" id="IPR001977">
    <property type="entry name" value="Depp_CoAkinase"/>
</dbReference>
<dbReference type="GO" id="GO:0005759">
    <property type="term" value="C:mitochondrial matrix"/>
    <property type="evidence" value="ECO:0007669"/>
    <property type="project" value="UniProtKB-SubCell"/>
</dbReference>
<evidence type="ECO:0000256" key="6">
    <source>
        <dbReference type="ARBA" id="ARBA00022553"/>
    </source>
</evidence>
<dbReference type="GO" id="GO:0004595">
    <property type="term" value="F:pantetheine-phosphate adenylyltransferase activity"/>
    <property type="evidence" value="ECO:0007669"/>
    <property type="project" value="UniProtKB-EC"/>
</dbReference>
<evidence type="ECO:0000256" key="10">
    <source>
        <dbReference type="ARBA" id="ARBA00022777"/>
    </source>
</evidence>
<dbReference type="InterPro" id="IPR027417">
    <property type="entry name" value="P-loop_NTPase"/>
</dbReference>
<proteinExistence type="inferred from homology"/>
<evidence type="ECO:0000256" key="11">
    <source>
        <dbReference type="ARBA" id="ARBA00022840"/>
    </source>
</evidence>
<comment type="pathway">
    <text evidence="18">Cofactor biosynthesis; coenzyme A biosynthesis; CoA from (R)-pantothenate: step 5/5.</text>
</comment>
<dbReference type="STRING" id="10195.A0A3M7P9R9"/>
<evidence type="ECO:0000313" key="24">
    <source>
        <dbReference type="Proteomes" id="UP000276133"/>
    </source>
</evidence>
<keyword evidence="11" id="KW-0067">ATP-binding</keyword>
<evidence type="ECO:0000256" key="21">
    <source>
        <dbReference type="ARBA" id="ARBA00067394"/>
    </source>
</evidence>
<dbReference type="PROSITE" id="PS51219">
    <property type="entry name" value="DPCK"/>
    <property type="match status" value="1"/>
</dbReference>
<evidence type="ECO:0000256" key="7">
    <source>
        <dbReference type="ARBA" id="ARBA00022679"/>
    </source>
</evidence>
<dbReference type="Pfam" id="PF01121">
    <property type="entry name" value="CoaE"/>
    <property type="match status" value="1"/>
</dbReference>
<evidence type="ECO:0000256" key="19">
    <source>
        <dbReference type="ARBA" id="ARBA00061673"/>
    </source>
</evidence>
<dbReference type="SUPFAM" id="SSF52540">
    <property type="entry name" value="P-loop containing nucleoside triphosphate hydrolases"/>
    <property type="match status" value="1"/>
</dbReference>
<dbReference type="CDD" id="cd02164">
    <property type="entry name" value="PPAT_CoAS"/>
    <property type="match status" value="1"/>
</dbReference>
<evidence type="ECO:0000256" key="18">
    <source>
        <dbReference type="ARBA" id="ARBA00060696"/>
    </source>
</evidence>
<dbReference type="SUPFAM" id="SSF52374">
    <property type="entry name" value="Nucleotidylyl transferase"/>
    <property type="match status" value="1"/>
</dbReference>
<dbReference type="EMBL" id="REGN01012329">
    <property type="protein sequence ID" value="RMZ95846.1"/>
    <property type="molecule type" value="Genomic_DNA"/>
</dbReference>
<comment type="subunit">
    <text evidence="3">Monomer.</text>
</comment>
<organism evidence="23 24">
    <name type="scientific">Brachionus plicatilis</name>
    <name type="common">Marine rotifer</name>
    <name type="synonym">Brachionus muelleri</name>
    <dbReference type="NCBI Taxonomy" id="10195"/>
    <lineage>
        <taxon>Eukaryota</taxon>
        <taxon>Metazoa</taxon>
        <taxon>Spiralia</taxon>
        <taxon>Gnathifera</taxon>
        <taxon>Rotifera</taxon>
        <taxon>Eurotatoria</taxon>
        <taxon>Monogononta</taxon>
        <taxon>Pseudotrocha</taxon>
        <taxon>Ploima</taxon>
        <taxon>Brachionidae</taxon>
        <taxon>Brachionus</taxon>
    </lineage>
</organism>
<comment type="catalytic activity">
    <reaction evidence="14">
        <text>(R)-4'-phosphopantetheine + ATP + H(+) = 3'-dephospho-CoA + diphosphate</text>
        <dbReference type="Rhea" id="RHEA:19801"/>
        <dbReference type="ChEBI" id="CHEBI:15378"/>
        <dbReference type="ChEBI" id="CHEBI:30616"/>
        <dbReference type="ChEBI" id="CHEBI:33019"/>
        <dbReference type="ChEBI" id="CHEBI:57328"/>
        <dbReference type="ChEBI" id="CHEBI:61723"/>
        <dbReference type="EC" id="2.7.7.3"/>
    </reaction>
    <physiologicalReaction direction="left-to-right" evidence="14">
        <dbReference type="Rhea" id="RHEA:19802"/>
    </physiologicalReaction>
</comment>
<keyword evidence="8" id="KW-0548">Nucleotidyltransferase</keyword>
<sequence length="542" mass="62089">MGSNSKKTLLLLSQHLNDLKSNLKPLVEESLKYTKNELFVYINPSLKSHLINPKFEQTLIQDRYKLKQIVNQFYQYSFKINPEIKVTCLLHNVHQVTRSVCVESKFSYDQILTDFLLENLENQLDIFLSQHLPNMESKKINFTQLVISKNCENSQNEASEFDLIKKNKVYRNSVIGGTYDRLHPGHKILLSESVLLTKNKLLIGVSDGELLSRKKLSELIENFDKRCENLKRFLAIVNPDLNVVTQKITDPYGPSITEPDYQCIIVSRETSSGGEKVNEKRVQNNLNKMDIHIVDLINDETSTFVDNAGDEIKISSSNQRRRLLGTLIKPPYIPYEEGKPYVIGLTGGLASGKSHIIKDLEQLGAAVVDSDKLGHKAYDKGTDAYYEIIRVFGSDVLDQSGDVNRKILGKKVFDSATEMKKLTNIVWPEIRRLRDIEIKRLFNEGNKIIVVEAAVMLEAKWHENVNEIWVVFVPEEEAISRAMERDGSSLDKVKKTLRSQMPNAEKIEYANVVFCSLWERKFTIKQVEKAWNLLLKRTIING</sequence>
<name>A0A3M7P9R9_BRAPC</name>
<dbReference type="HAMAP" id="MF_00376">
    <property type="entry name" value="Dephospho_CoA_kinase"/>
    <property type="match status" value="1"/>
</dbReference>
<reference evidence="23 24" key="1">
    <citation type="journal article" date="2018" name="Sci. Rep.">
        <title>Genomic signatures of local adaptation to the degree of environmental predictability in rotifers.</title>
        <authorList>
            <person name="Franch-Gras L."/>
            <person name="Hahn C."/>
            <person name="Garcia-Roger E.M."/>
            <person name="Carmona M.J."/>
            <person name="Serra M."/>
            <person name="Gomez A."/>
        </authorList>
    </citation>
    <scope>NUCLEOTIDE SEQUENCE [LARGE SCALE GENOMIC DNA]</scope>
    <source>
        <strain evidence="23">HYR1</strain>
    </source>
</reference>
<dbReference type="FunFam" id="3.40.50.300:FF:000899">
    <property type="entry name" value="Bifunctional coenzyme A synthase"/>
    <property type="match status" value="1"/>
</dbReference>
<comment type="caution">
    <text evidence="23">The sequence shown here is derived from an EMBL/GenBank/DDBJ whole genome shotgun (WGS) entry which is preliminary data.</text>
</comment>
<dbReference type="GO" id="GO:0004140">
    <property type="term" value="F:dephospho-CoA kinase activity"/>
    <property type="evidence" value="ECO:0007669"/>
    <property type="project" value="UniProtKB-EC"/>
</dbReference>
<evidence type="ECO:0000256" key="1">
    <source>
        <dbReference type="ARBA" id="ARBA00004305"/>
    </source>
</evidence>
<evidence type="ECO:0000256" key="16">
    <source>
        <dbReference type="ARBA" id="ARBA00059677"/>
    </source>
</evidence>
<gene>
    <name evidence="23" type="ORF">BpHYR1_003850</name>
</gene>
<dbReference type="EC" id="2.7.1.24" evidence="20"/>
<dbReference type="PANTHER" id="PTHR10695">
    <property type="entry name" value="DEPHOSPHO-COA KINASE-RELATED"/>
    <property type="match status" value="1"/>
</dbReference>
<comment type="function">
    <text evidence="16">Bifunctional enzyme that catalyzes the fourth and fifth sequential steps of CoA biosynthetic pathway. The fourth reaction is catalyzed by the phosphopantetheine adenylyltransferase, coded by the coaD domain; the fifth reaction is catalyzed by the dephospho-CoA kinase, coded by the coaE domain. May act as a point of CoA biosynthesis regulation.</text>
</comment>
<evidence type="ECO:0000256" key="14">
    <source>
        <dbReference type="ARBA" id="ARBA00051310"/>
    </source>
</evidence>
<keyword evidence="9" id="KW-0547">Nucleotide-binding</keyword>
<keyword evidence="13" id="KW-0511">Multifunctional enzyme</keyword>
<evidence type="ECO:0000313" key="23">
    <source>
        <dbReference type="EMBL" id="RMZ95846.1"/>
    </source>
</evidence>
<dbReference type="EC" id="2.7.7.3" evidence="4"/>
<dbReference type="Pfam" id="PF01467">
    <property type="entry name" value="CTP_transf_like"/>
    <property type="match status" value="1"/>
</dbReference>
<keyword evidence="5" id="KW-0963">Cytoplasm</keyword>
<dbReference type="NCBIfam" id="NF001985">
    <property type="entry name" value="PRK00777.1"/>
    <property type="match status" value="1"/>
</dbReference>
<evidence type="ECO:0000256" key="13">
    <source>
        <dbReference type="ARBA" id="ARBA00023268"/>
    </source>
</evidence>
<dbReference type="FunFam" id="3.40.50.620:FF:000089">
    <property type="entry name" value="Bifunctional coenzyme A synthase"/>
    <property type="match status" value="1"/>
</dbReference>
<dbReference type="Gene3D" id="3.40.50.620">
    <property type="entry name" value="HUPs"/>
    <property type="match status" value="1"/>
</dbReference>
<dbReference type="AlphaFoldDB" id="A0A3M7P9R9"/>
<dbReference type="PANTHER" id="PTHR10695:SF46">
    <property type="entry name" value="BIFUNCTIONAL COENZYME A SYNTHASE-RELATED"/>
    <property type="match status" value="1"/>
</dbReference>
<dbReference type="GO" id="GO:0005524">
    <property type="term" value="F:ATP binding"/>
    <property type="evidence" value="ECO:0007669"/>
    <property type="project" value="UniProtKB-KW"/>
</dbReference>
<feature type="domain" description="Cytidyltransferase-like" evidence="22">
    <location>
        <begin position="174"/>
        <end position="322"/>
    </location>
</feature>
<evidence type="ECO:0000256" key="3">
    <source>
        <dbReference type="ARBA" id="ARBA00011245"/>
    </source>
</evidence>
<dbReference type="InterPro" id="IPR014729">
    <property type="entry name" value="Rossmann-like_a/b/a_fold"/>
</dbReference>
<keyword evidence="24" id="KW-1185">Reference proteome</keyword>
<dbReference type="NCBIfam" id="TIGR00152">
    <property type="entry name" value="dephospho-CoA kinase"/>
    <property type="match status" value="1"/>
</dbReference>
<accession>A0A3M7P9R9</accession>
<evidence type="ECO:0000256" key="5">
    <source>
        <dbReference type="ARBA" id="ARBA00022490"/>
    </source>
</evidence>
<evidence type="ECO:0000256" key="8">
    <source>
        <dbReference type="ARBA" id="ARBA00022695"/>
    </source>
</evidence>